<proteinExistence type="inferred from homology"/>
<dbReference type="EMBL" id="CM007374">
    <property type="protein sequence ID" value="OIV97737.1"/>
    <property type="molecule type" value="Genomic_DNA"/>
</dbReference>
<dbReference type="GO" id="GO:0008017">
    <property type="term" value="F:microtubule binding"/>
    <property type="evidence" value="ECO:0007669"/>
    <property type="project" value="InterPro"/>
</dbReference>
<gene>
    <name evidence="9" type="ORF">TanjilG_12494</name>
</gene>
<dbReference type="GO" id="GO:0005874">
    <property type="term" value="C:microtubule"/>
    <property type="evidence" value="ECO:0007669"/>
    <property type="project" value="UniProtKB-KW"/>
</dbReference>
<feature type="region of interest" description="Disordered" evidence="7">
    <location>
        <begin position="286"/>
        <end position="436"/>
    </location>
</feature>
<evidence type="ECO:0000256" key="4">
    <source>
        <dbReference type="ARBA" id="ARBA00022701"/>
    </source>
</evidence>
<dbReference type="Gramene" id="OIV97737">
    <property type="protein sequence ID" value="OIV97737"/>
    <property type="gene ID" value="TanjilG_12494"/>
</dbReference>
<feature type="compositionally biased region" description="Polar residues" evidence="7">
    <location>
        <begin position="153"/>
        <end position="163"/>
    </location>
</feature>
<organism evidence="9 10">
    <name type="scientific">Lupinus angustifolius</name>
    <name type="common">Narrow-leaved blue lupine</name>
    <dbReference type="NCBI Taxonomy" id="3871"/>
    <lineage>
        <taxon>Eukaryota</taxon>
        <taxon>Viridiplantae</taxon>
        <taxon>Streptophyta</taxon>
        <taxon>Embryophyta</taxon>
        <taxon>Tracheophyta</taxon>
        <taxon>Spermatophyta</taxon>
        <taxon>Magnoliopsida</taxon>
        <taxon>eudicotyledons</taxon>
        <taxon>Gunneridae</taxon>
        <taxon>Pentapetalae</taxon>
        <taxon>rosids</taxon>
        <taxon>fabids</taxon>
        <taxon>Fabales</taxon>
        <taxon>Fabaceae</taxon>
        <taxon>Papilionoideae</taxon>
        <taxon>50 kb inversion clade</taxon>
        <taxon>genistoids sensu lato</taxon>
        <taxon>core genistoids</taxon>
        <taxon>Genisteae</taxon>
        <taxon>Lupinus</taxon>
    </lineage>
</organism>
<comment type="subcellular location">
    <subcellularLocation>
        <location evidence="1">Cytoplasm</location>
        <location evidence="1">Cytoskeleton</location>
    </subcellularLocation>
</comment>
<evidence type="ECO:0000256" key="5">
    <source>
        <dbReference type="ARBA" id="ARBA00023212"/>
    </source>
</evidence>
<feature type="coiled-coil region" evidence="6">
    <location>
        <begin position="244"/>
        <end position="274"/>
    </location>
</feature>
<evidence type="ECO:0000256" key="6">
    <source>
        <dbReference type="SAM" id="Coils"/>
    </source>
</evidence>
<dbReference type="KEGG" id="lang:109326599"/>
<evidence type="ECO:0000256" key="3">
    <source>
        <dbReference type="ARBA" id="ARBA00022490"/>
    </source>
</evidence>
<feature type="region of interest" description="Disordered" evidence="7">
    <location>
        <begin position="123"/>
        <end position="229"/>
    </location>
</feature>
<feature type="compositionally biased region" description="Polar residues" evidence="7">
    <location>
        <begin position="377"/>
        <end position="387"/>
    </location>
</feature>
<feature type="compositionally biased region" description="Polar residues" evidence="7">
    <location>
        <begin position="319"/>
        <end position="333"/>
    </location>
</feature>
<keyword evidence="4" id="KW-0493">Microtubule</keyword>
<keyword evidence="5" id="KW-0206">Cytoskeleton</keyword>
<evidence type="ECO:0000256" key="7">
    <source>
        <dbReference type="SAM" id="MobiDB-lite"/>
    </source>
</evidence>
<keyword evidence="10" id="KW-1185">Reference proteome</keyword>
<dbReference type="PANTHER" id="PTHR31358:SF43">
    <property type="entry name" value="TPX2 (TARGETING PROTEIN FOR XKLP2) FAMILY PROTEIN"/>
    <property type="match status" value="1"/>
</dbReference>
<dbReference type="OrthoDB" id="1939285at2759"/>
<dbReference type="STRING" id="3871.A0A4P1QZ72"/>
<evidence type="ECO:0000313" key="9">
    <source>
        <dbReference type="EMBL" id="OIV97737.1"/>
    </source>
</evidence>
<feature type="compositionally biased region" description="Polar residues" evidence="7">
    <location>
        <begin position="418"/>
        <end position="427"/>
    </location>
</feature>
<accession>A0A4P1QZ72</accession>
<evidence type="ECO:0000256" key="1">
    <source>
        <dbReference type="ARBA" id="ARBA00004245"/>
    </source>
</evidence>
<feature type="compositionally biased region" description="Basic residues" evidence="7">
    <location>
        <begin position="309"/>
        <end position="318"/>
    </location>
</feature>
<feature type="region of interest" description="Disordered" evidence="7">
    <location>
        <begin position="59"/>
        <end position="83"/>
    </location>
</feature>
<evidence type="ECO:0000256" key="2">
    <source>
        <dbReference type="ARBA" id="ARBA00005885"/>
    </source>
</evidence>
<feature type="compositionally biased region" description="Polar residues" evidence="7">
    <location>
        <begin position="62"/>
        <end position="71"/>
    </location>
</feature>
<comment type="similarity">
    <text evidence="2">Belongs to the TPX2 family.</text>
</comment>
<dbReference type="PANTHER" id="PTHR31358">
    <property type="entry name" value="PROTEIN WVD2-LIKE 4"/>
    <property type="match status" value="1"/>
</dbReference>
<evidence type="ECO:0000313" key="10">
    <source>
        <dbReference type="Proteomes" id="UP000188354"/>
    </source>
</evidence>
<keyword evidence="3" id="KW-0963">Cytoplasm</keyword>
<feature type="region of interest" description="Disordered" evidence="7">
    <location>
        <begin position="1"/>
        <end position="34"/>
    </location>
</feature>
<evidence type="ECO:0000259" key="8">
    <source>
        <dbReference type="Pfam" id="PF06886"/>
    </source>
</evidence>
<feature type="compositionally biased region" description="Polar residues" evidence="7">
    <location>
        <begin position="396"/>
        <end position="405"/>
    </location>
</feature>
<keyword evidence="6" id="KW-0175">Coiled coil</keyword>
<name>A0A4P1QZ72_LUPAN</name>
<dbReference type="InterPro" id="IPR027329">
    <property type="entry name" value="TPX2_C"/>
</dbReference>
<protein>
    <recommendedName>
        <fullName evidence="8">TPX2 C-terminal domain-containing protein</fullName>
    </recommendedName>
</protein>
<dbReference type="Proteomes" id="UP000188354">
    <property type="component" value="Chromosome LG14"/>
</dbReference>
<reference evidence="9 10" key="1">
    <citation type="journal article" date="2017" name="Plant Biotechnol. J.">
        <title>A comprehensive draft genome sequence for lupin (Lupinus angustifolius), an emerging health food: insights into plant-microbe interactions and legume evolution.</title>
        <authorList>
            <person name="Hane J.K."/>
            <person name="Ming Y."/>
            <person name="Kamphuis L.G."/>
            <person name="Nelson M.N."/>
            <person name="Garg G."/>
            <person name="Atkins C.A."/>
            <person name="Bayer P.E."/>
            <person name="Bravo A."/>
            <person name="Bringans S."/>
            <person name="Cannon S."/>
            <person name="Edwards D."/>
            <person name="Foley R."/>
            <person name="Gao L.L."/>
            <person name="Harrison M.J."/>
            <person name="Huang W."/>
            <person name="Hurgobin B."/>
            <person name="Li S."/>
            <person name="Liu C.W."/>
            <person name="McGrath A."/>
            <person name="Morahan G."/>
            <person name="Murray J."/>
            <person name="Weller J."/>
            <person name="Jian J."/>
            <person name="Singh K.B."/>
        </authorList>
    </citation>
    <scope>NUCLEOTIDE SEQUENCE [LARGE SCALE GENOMIC DNA]</scope>
    <source>
        <strain evidence="10">cv. Tanjil</strain>
        <tissue evidence="9">Whole plant</tissue>
    </source>
</reference>
<dbReference type="AlphaFoldDB" id="A0A4P1QZ72"/>
<sequence length="462" mass="50053">MMDPSNLSPADGLEAIHQNGVHEESSNSGNDVVSNNVDLSVTEIVETVALNGNLENFDKSDSTVTDNSSMGATKEGSNDTIFGNNATISKEEEVKIIDQTVQSRAQKGPIKNKIVKTPSTRVINSSLVKKSKDGKGGEAPPAVSNRTLALDSNPRQPIKNGSFNDKRTQNKHPGKPDAASSKAPKEKTGPRSLKKGPPPDNVQGDADSSSSTAEDAKPRKVGALPNYGFSFKCDERAARRKQFYTELEEKIHAKEVEESNLQAKTKESQEAEIKRLRKNLAFKATPMPTFYHEPPPRVELKKIPTTRAKSPKLGRRKSSTSAESEGNTSSSARLNRLSLDEKVSQSKPAKAVTPVHQRKPQRKSLPPRLNSERIHSSDSAIAPTSSKAVDEEKTSLSKATPLSNATEDEKVEIAVGNKENNALSNETTSDKPSEAESYVNGDIVIEEKPDIVLVPEPIAAEH</sequence>
<dbReference type="InterPro" id="IPR044833">
    <property type="entry name" value="WDL5/6"/>
</dbReference>
<feature type="domain" description="TPX2 C-terminal" evidence="8">
    <location>
        <begin position="229"/>
        <end position="303"/>
    </location>
</feature>
<dbReference type="Pfam" id="PF06886">
    <property type="entry name" value="TPX2"/>
    <property type="match status" value="1"/>
</dbReference>